<protein>
    <recommendedName>
        <fullName evidence="3">Alcohol dehydrogenase</fullName>
    </recommendedName>
</protein>
<dbReference type="PANTHER" id="PTHR45033">
    <property type="match status" value="1"/>
</dbReference>
<evidence type="ECO:0000313" key="2">
    <source>
        <dbReference type="Proteomes" id="UP000285860"/>
    </source>
</evidence>
<dbReference type="VEuPathDB" id="FungiDB:FOMG_16772"/>
<sequence>MDGLIVLASMQAGVNPAQEATVTDMLSHFCTLRIPYPGRRWQLMEMSRAVETHNIKPAIDDRVFNFQEAREAVKYLESMKHFGKVCIQIVKDEACRS</sequence>
<dbReference type="VEuPathDB" id="FungiDB:FOZG_17110"/>
<evidence type="ECO:0008006" key="3">
    <source>
        <dbReference type="Google" id="ProtNLM"/>
    </source>
</evidence>
<dbReference type="VEuPathDB" id="FungiDB:FOC1_g10006219"/>
<dbReference type="VEuPathDB" id="FungiDB:FOC4_g10002958"/>
<dbReference type="VEuPathDB" id="FungiDB:FOIG_15665"/>
<organism evidence="1 2">
    <name type="scientific">Fusarium oxysporum</name>
    <name type="common">Fusarium vascular wilt</name>
    <dbReference type="NCBI Taxonomy" id="5507"/>
    <lineage>
        <taxon>Eukaryota</taxon>
        <taxon>Fungi</taxon>
        <taxon>Dikarya</taxon>
        <taxon>Ascomycota</taxon>
        <taxon>Pezizomycotina</taxon>
        <taxon>Sordariomycetes</taxon>
        <taxon>Hypocreomycetidae</taxon>
        <taxon>Hypocreales</taxon>
        <taxon>Nectriaceae</taxon>
        <taxon>Fusarium</taxon>
        <taxon>Fusarium oxysporum species complex</taxon>
    </lineage>
</organism>
<dbReference type="Pfam" id="PF13602">
    <property type="entry name" value="ADH_zinc_N_2"/>
    <property type="match status" value="1"/>
</dbReference>
<proteinExistence type="predicted"/>
<dbReference type="Gene3D" id="3.90.180.10">
    <property type="entry name" value="Medium-chain alcohol dehydrogenases, catalytic domain"/>
    <property type="match status" value="1"/>
</dbReference>
<gene>
    <name evidence="1" type="ORF">BFJ68_g3241</name>
</gene>
<name>A0A420PNS8_FUSOX</name>
<dbReference type="Proteomes" id="UP000285860">
    <property type="component" value="Unassembled WGS sequence"/>
</dbReference>
<accession>A0A420PNS8</accession>
<dbReference type="AlphaFoldDB" id="A0A420PNS8"/>
<dbReference type="EMBL" id="MRCY01000010">
    <property type="protein sequence ID" value="RKL19762.1"/>
    <property type="molecule type" value="Genomic_DNA"/>
</dbReference>
<evidence type="ECO:0000313" key="1">
    <source>
        <dbReference type="EMBL" id="RKL19762.1"/>
    </source>
</evidence>
<dbReference type="InterPro" id="IPR052711">
    <property type="entry name" value="Zinc_ADH-like"/>
</dbReference>
<dbReference type="VEuPathDB" id="FungiDB:FOXG_15835"/>
<reference evidence="1 2" key="1">
    <citation type="journal article" date="2018" name="Sci. Rep.">
        <title>Characterisation of pathogen-specific regions and novel effector candidates in Fusarium oxysporum f. sp. cepae.</title>
        <authorList>
            <person name="Armitage A.D."/>
            <person name="Taylor A."/>
            <person name="Sobczyk M.K."/>
            <person name="Baxter L."/>
            <person name="Greenfield B.P."/>
            <person name="Bates H.J."/>
            <person name="Wilson F."/>
            <person name="Jackson A.C."/>
            <person name="Ott S."/>
            <person name="Harrison R.J."/>
            <person name="Clarkson J.P."/>
        </authorList>
    </citation>
    <scope>NUCLEOTIDE SEQUENCE [LARGE SCALE GENOMIC DNA]</scope>
    <source>
        <strain evidence="1 2">Fo_A28</strain>
    </source>
</reference>
<dbReference type="PANTHER" id="PTHR45033:SF2">
    <property type="entry name" value="ZINC-TYPE ALCOHOL DEHYDROGENASE-LIKE PROTEIN C1773.06C"/>
    <property type="match status" value="1"/>
</dbReference>
<comment type="caution">
    <text evidence="1">The sequence shown here is derived from an EMBL/GenBank/DDBJ whole genome shotgun (WGS) entry which is preliminary data.</text>
</comment>